<proteinExistence type="predicted"/>
<comment type="caution">
    <text evidence="1">The sequence shown here is derived from an EMBL/GenBank/DDBJ whole genome shotgun (WGS) entry which is preliminary data.</text>
</comment>
<dbReference type="RefSeq" id="WP_379998105.1">
    <property type="nucleotide sequence ID" value="NZ_JBHSGN010000092.1"/>
</dbReference>
<gene>
    <name evidence="1" type="ORF">ACFO6W_15705</name>
</gene>
<keyword evidence="2" id="KW-1185">Reference proteome</keyword>
<name>A0ABV9KYQ2_9BACT</name>
<dbReference type="EMBL" id="JBHSGN010000092">
    <property type="protein sequence ID" value="MFC4675146.1"/>
    <property type="molecule type" value="Genomic_DNA"/>
</dbReference>
<sequence>MVKKVIIQRSADIYERWGIHYSRAQKRWITKRPVSCSFDGKPLDCGLVVAVRNEIIGITSIEYMKTLTHELFRDKNLGYIELLAFCLEEGGQNG</sequence>
<evidence type="ECO:0000313" key="1">
    <source>
        <dbReference type="EMBL" id="MFC4675146.1"/>
    </source>
</evidence>
<organism evidence="1 2">
    <name type="scientific">Dysgonomonas termitidis</name>
    <dbReference type="NCBI Taxonomy" id="1516126"/>
    <lineage>
        <taxon>Bacteria</taxon>
        <taxon>Pseudomonadati</taxon>
        <taxon>Bacteroidota</taxon>
        <taxon>Bacteroidia</taxon>
        <taxon>Bacteroidales</taxon>
        <taxon>Dysgonomonadaceae</taxon>
        <taxon>Dysgonomonas</taxon>
    </lineage>
</organism>
<reference evidence="2" key="1">
    <citation type="journal article" date="2019" name="Int. J. Syst. Evol. Microbiol.">
        <title>The Global Catalogue of Microorganisms (GCM) 10K type strain sequencing project: providing services to taxonomists for standard genome sequencing and annotation.</title>
        <authorList>
            <consortium name="The Broad Institute Genomics Platform"/>
            <consortium name="The Broad Institute Genome Sequencing Center for Infectious Disease"/>
            <person name="Wu L."/>
            <person name="Ma J."/>
        </authorList>
    </citation>
    <scope>NUCLEOTIDE SEQUENCE [LARGE SCALE GENOMIC DNA]</scope>
    <source>
        <strain evidence="2">CCUG 66188</strain>
    </source>
</reference>
<protein>
    <submittedName>
        <fullName evidence="1">Uncharacterized protein</fullName>
    </submittedName>
</protein>
<evidence type="ECO:0000313" key="2">
    <source>
        <dbReference type="Proteomes" id="UP001596023"/>
    </source>
</evidence>
<accession>A0ABV9KYQ2</accession>
<dbReference type="Proteomes" id="UP001596023">
    <property type="component" value="Unassembled WGS sequence"/>
</dbReference>